<gene>
    <name evidence="2" type="ORF">GCM10022416_50880</name>
</gene>
<protein>
    <submittedName>
        <fullName evidence="2">Uncharacterized protein</fullName>
    </submittedName>
</protein>
<keyword evidence="3" id="KW-1185">Reference proteome</keyword>
<comment type="caution">
    <text evidence="2">The sequence shown here is derived from an EMBL/GenBank/DDBJ whole genome shotgun (WGS) entry which is preliminary data.</text>
</comment>
<dbReference type="EMBL" id="BAABDO010000104">
    <property type="protein sequence ID" value="GAA4152594.1"/>
    <property type="molecule type" value="Genomic_DNA"/>
</dbReference>
<evidence type="ECO:0000313" key="3">
    <source>
        <dbReference type="Proteomes" id="UP001500266"/>
    </source>
</evidence>
<evidence type="ECO:0000256" key="1">
    <source>
        <dbReference type="SAM" id="MobiDB-lite"/>
    </source>
</evidence>
<proteinExistence type="predicted"/>
<evidence type="ECO:0000313" key="2">
    <source>
        <dbReference type="EMBL" id="GAA4152594.1"/>
    </source>
</evidence>
<sequence>MHRRKAVPDAEPSPGIRHGRPDPRSDRPERAVRRPGKGANPSAGDVVLQAEEGRK</sequence>
<accession>A0ABP7ZBI7</accession>
<dbReference type="Proteomes" id="UP001500266">
    <property type="component" value="Unassembled WGS sequence"/>
</dbReference>
<reference evidence="3" key="1">
    <citation type="journal article" date="2019" name="Int. J. Syst. Evol. Microbiol.">
        <title>The Global Catalogue of Microorganisms (GCM) 10K type strain sequencing project: providing services to taxonomists for standard genome sequencing and annotation.</title>
        <authorList>
            <consortium name="The Broad Institute Genomics Platform"/>
            <consortium name="The Broad Institute Genome Sequencing Center for Infectious Disease"/>
            <person name="Wu L."/>
            <person name="Ma J."/>
        </authorList>
    </citation>
    <scope>NUCLEOTIDE SEQUENCE [LARGE SCALE GENOMIC DNA]</scope>
    <source>
        <strain evidence="3">JCM 17316</strain>
    </source>
</reference>
<feature type="region of interest" description="Disordered" evidence="1">
    <location>
        <begin position="1"/>
        <end position="55"/>
    </location>
</feature>
<feature type="compositionally biased region" description="Basic and acidic residues" evidence="1">
    <location>
        <begin position="19"/>
        <end position="32"/>
    </location>
</feature>
<organism evidence="2 3">
    <name type="scientific">Actinomadura keratinilytica</name>
    <dbReference type="NCBI Taxonomy" id="547461"/>
    <lineage>
        <taxon>Bacteria</taxon>
        <taxon>Bacillati</taxon>
        <taxon>Actinomycetota</taxon>
        <taxon>Actinomycetes</taxon>
        <taxon>Streptosporangiales</taxon>
        <taxon>Thermomonosporaceae</taxon>
        <taxon>Actinomadura</taxon>
    </lineage>
</organism>
<name>A0ABP7ZBI7_9ACTN</name>